<name>A0ABV6GXR4_9PAST</name>
<keyword evidence="4" id="KW-1185">Reference proteome</keyword>
<dbReference type="EMBL" id="JBHLWB010000001">
    <property type="protein sequence ID" value="MFC0308163.1"/>
    <property type="molecule type" value="Genomic_DNA"/>
</dbReference>
<feature type="domain" description="Chromosomal replication initiator protein DnaA ATPAse" evidence="1">
    <location>
        <begin position="54"/>
        <end position="169"/>
    </location>
</feature>
<evidence type="ECO:0000259" key="1">
    <source>
        <dbReference type="Pfam" id="PF00308"/>
    </source>
</evidence>
<dbReference type="NCBIfam" id="NF005982">
    <property type="entry name" value="PRK08084.1"/>
    <property type="match status" value="1"/>
</dbReference>
<evidence type="ECO:0000313" key="4">
    <source>
        <dbReference type="Proteomes" id="UP001589767"/>
    </source>
</evidence>
<sequence>MLISKFFLCSLGCFLQHQYILPIHEFDQETFENFDSENNQVLCNSLFENFVHLRQPFFYLWGTKSSGKTHILKAANNLFLQQERSSIYIPLTKTNYFSPEILESLEELDLVCLDDIDAIASNAEWEVGIFDLFNRIKETGKTLLLITANEPVQQSNIVLPDLRSRLSWGESYQLAELSDHKKAVVLQQTARNRGLELPDEVAKFLLSRLDRDLTYLFSILDKLDKASLQTQRKLTIPFVKEQLHL</sequence>
<dbReference type="NCBIfam" id="TIGR03420">
    <property type="entry name" value="DnaA_homol_Hda"/>
    <property type="match status" value="1"/>
</dbReference>
<evidence type="ECO:0000259" key="2">
    <source>
        <dbReference type="Pfam" id="PF22688"/>
    </source>
</evidence>
<evidence type="ECO:0000313" key="3">
    <source>
        <dbReference type="EMBL" id="MFC0308163.1"/>
    </source>
</evidence>
<gene>
    <name evidence="3" type="primary">hda</name>
    <name evidence="3" type="ORF">ACFFHK_00370</name>
</gene>
<dbReference type="Gene3D" id="1.10.8.60">
    <property type="match status" value="1"/>
</dbReference>
<dbReference type="Pfam" id="PF22688">
    <property type="entry name" value="Hda_lid"/>
    <property type="match status" value="1"/>
</dbReference>
<dbReference type="InterPro" id="IPR055199">
    <property type="entry name" value="Hda_lid"/>
</dbReference>
<dbReference type="Pfam" id="PF00308">
    <property type="entry name" value="Bac_DnaA"/>
    <property type="match status" value="1"/>
</dbReference>
<dbReference type="PANTHER" id="PTHR30050">
    <property type="entry name" value="CHROMOSOMAL REPLICATION INITIATOR PROTEIN DNAA"/>
    <property type="match status" value="1"/>
</dbReference>
<accession>A0ABV6GXR4</accession>
<dbReference type="InterPro" id="IPR017788">
    <property type="entry name" value="Hda"/>
</dbReference>
<organism evidence="3 4">
    <name type="scientific">Gallibacterium trehalosifermentans</name>
    <dbReference type="NCBI Taxonomy" id="516935"/>
    <lineage>
        <taxon>Bacteria</taxon>
        <taxon>Pseudomonadati</taxon>
        <taxon>Pseudomonadota</taxon>
        <taxon>Gammaproteobacteria</taxon>
        <taxon>Pasteurellales</taxon>
        <taxon>Pasteurellaceae</taxon>
        <taxon>Gallibacterium</taxon>
    </lineage>
</organism>
<protein>
    <submittedName>
        <fullName evidence="3">DnaA inactivator Hda</fullName>
    </submittedName>
</protein>
<dbReference type="SUPFAM" id="SSF52540">
    <property type="entry name" value="P-loop containing nucleoside triphosphate hydrolases"/>
    <property type="match status" value="1"/>
</dbReference>
<dbReference type="Gene3D" id="3.40.50.300">
    <property type="entry name" value="P-loop containing nucleotide triphosphate hydrolases"/>
    <property type="match status" value="1"/>
</dbReference>
<dbReference type="Proteomes" id="UP001589767">
    <property type="component" value="Unassembled WGS sequence"/>
</dbReference>
<reference evidence="3 4" key="1">
    <citation type="submission" date="2024-09" db="EMBL/GenBank/DDBJ databases">
        <authorList>
            <person name="Sun Q."/>
            <person name="Mori K."/>
        </authorList>
    </citation>
    <scope>NUCLEOTIDE SEQUENCE [LARGE SCALE GENOMIC DNA]</scope>
    <source>
        <strain evidence="3 4">CCM 7539</strain>
    </source>
</reference>
<proteinExistence type="predicted"/>
<dbReference type="PANTHER" id="PTHR30050:SF5">
    <property type="entry name" value="DNAA REGULATORY INACTIVATOR HDA"/>
    <property type="match status" value="1"/>
</dbReference>
<dbReference type="RefSeq" id="WP_382367622.1">
    <property type="nucleotide sequence ID" value="NZ_JBHLWB010000001.1"/>
</dbReference>
<dbReference type="InterPro" id="IPR013317">
    <property type="entry name" value="DnaA_dom"/>
</dbReference>
<dbReference type="InterPro" id="IPR027417">
    <property type="entry name" value="P-loop_NTPase"/>
</dbReference>
<feature type="domain" description="Hda lid" evidence="2">
    <location>
        <begin position="179"/>
        <end position="243"/>
    </location>
</feature>
<comment type="caution">
    <text evidence="3">The sequence shown here is derived from an EMBL/GenBank/DDBJ whole genome shotgun (WGS) entry which is preliminary data.</text>
</comment>